<keyword evidence="2" id="KW-1185">Reference proteome</keyword>
<organism evidence="1 2">
    <name type="scientific">Anopheles dirus</name>
    <dbReference type="NCBI Taxonomy" id="7168"/>
    <lineage>
        <taxon>Eukaryota</taxon>
        <taxon>Metazoa</taxon>
        <taxon>Ecdysozoa</taxon>
        <taxon>Arthropoda</taxon>
        <taxon>Hexapoda</taxon>
        <taxon>Insecta</taxon>
        <taxon>Pterygota</taxon>
        <taxon>Neoptera</taxon>
        <taxon>Endopterygota</taxon>
        <taxon>Diptera</taxon>
        <taxon>Nematocera</taxon>
        <taxon>Culicoidea</taxon>
        <taxon>Culicidae</taxon>
        <taxon>Anophelinae</taxon>
        <taxon>Anopheles</taxon>
    </lineage>
</organism>
<accession>A0A182NXJ5</accession>
<reference evidence="2" key="1">
    <citation type="submission" date="2013-03" db="EMBL/GenBank/DDBJ databases">
        <title>The Genome Sequence of Anopheles dirus WRAIR2.</title>
        <authorList>
            <consortium name="The Broad Institute Genomics Platform"/>
            <person name="Neafsey D.E."/>
            <person name="Walton C."/>
            <person name="Walker B."/>
            <person name="Young S.K."/>
            <person name="Zeng Q."/>
            <person name="Gargeya S."/>
            <person name="Fitzgerald M."/>
            <person name="Haas B."/>
            <person name="Abouelleil A."/>
            <person name="Allen A.W."/>
            <person name="Alvarado L."/>
            <person name="Arachchi H.M."/>
            <person name="Berlin A.M."/>
            <person name="Chapman S.B."/>
            <person name="Gainer-Dewar J."/>
            <person name="Goldberg J."/>
            <person name="Griggs A."/>
            <person name="Gujja S."/>
            <person name="Hansen M."/>
            <person name="Howarth C."/>
            <person name="Imamovic A."/>
            <person name="Ireland A."/>
            <person name="Larimer J."/>
            <person name="McCowan C."/>
            <person name="Murphy C."/>
            <person name="Pearson M."/>
            <person name="Poon T.W."/>
            <person name="Priest M."/>
            <person name="Roberts A."/>
            <person name="Saif S."/>
            <person name="Shea T."/>
            <person name="Sisk P."/>
            <person name="Sykes S."/>
            <person name="Wortman J."/>
            <person name="Nusbaum C."/>
            <person name="Birren B."/>
        </authorList>
    </citation>
    <scope>NUCLEOTIDE SEQUENCE [LARGE SCALE GENOMIC DNA]</scope>
    <source>
        <strain evidence="2">WRAIR2</strain>
    </source>
</reference>
<dbReference type="AlphaFoldDB" id="A0A182NXJ5"/>
<name>A0A182NXJ5_9DIPT</name>
<dbReference type="EnsemblMetazoa" id="ADIR014572-RA">
    <property type="protein sequence ID" value="ADIR014572-PA"/>
    <property type="gene ID" value="ADIR014572"/>
</dbReference>
<proteinExistence type="predicted"/>
<sequence length="28" mass="3335">MYVHSLLHVLRFNVSSRAPVNIFPRSFF</sequence>
<evidence type="ECO:0000313" key="1">
    <source>
        <dbReference type="EnsemblMetazoa" id="ADIR014572-PA"/>
    </source>
</evidence>
<dbReference type="VEuPathDB" id="VectorBase:ADIR014572"/>
<evidence type="ECO:0000313" key="2">
    <source>
        <dbReference type="Proteomes" id="UP000075884"/>
    </source>
</evidence>
<dbReference type="Proteomes" id="UP000075884">
    <property type="component" value="Unassembled WGS sequence"/>
</dbReference>
<protein>
    <submittedName>
        <fullName evidence="1">Uncharacterized protein</fullName>
    </submittedName>
</protein>
<reference evidence="1" key="2">
    <citation type="submission" date="2020-05" db="UniProtKB">
        <authorList>
            <consortium name="EnsemblMetazoa"/>
        </authorList>
    </citation>
    <scope>IDENTIFICATION</scope>
    <source>
        <strain evidence="1">WRAIR2</strain>
    </source>
</reference>